<evidence type="ECO:0000256" key="4">
    <source>
        <dbReference type="ARBA" id="ARBA00022884"/>
    </source>
</evidence>
<dbReference type="OrthoDB" id="1875751at2759"/>
<dbReference type="GO" id="GO:0003729">
    <property type="term" value="F:mRNA binding"/>
    <property type="evidence" value="ECO:0007669"/>
    <property type="project" value="TreeGrafter"/>
</dbReference>
<dbReference type="Gene3D" id="3.30.70.330">
    <property type="match status" value="1"/>
</dbReference>
<evidence type="ECO:0000313" key="5">
    <source>
        <dbReference type="EMBL" id="GFY54342.1"/>
    </source>
</evidence>
<dbReference type="InterPro" id="IPR012677">
    <property type="entry name" value="Nucleotide-bd_a/b_plait_sf"/>
</dbReference>
<name>A0A8X6XKJ3_9ARAC</name>
<dbReference type="InterPro" id="IPR035979">
    <property type="entry name" value="RBD_domain_sf"/>
</dbReference>
<evidence type="ECO:0000256" key="2">
    <source>
        <dbReference type="ARBA" id="ARBA00022490"/>
    </source>
</evidence>
<keyword evidence="2" id="KW-0963">Cytoplasm</keyword>
<proteinExistence type="predicted"/>
<keyword evidence="6" id="KW-1185">Reference proteome</keyword>
<dbReference type="PANTHER" id="PTHR48032">
    <property type="entry name" value="RNA-BINDING PROTEIN MUSASHI HOMOLOG RBP6"/>
    <property type="match status" value="1"/>
</dbReference>
<reference evidence="5" key="1">
    <citation type="submission" date="2020-08" db="EMBL/GenBank/DDBJ databases">
        <title>Multicomponent nature underlies the extraordinary mechanical properties of spider dragline silk.</title>
        <authorList>
            <person name="Kono N."/>
            <person name="Nakamura H."/>
            <person name="Mori M."/>
            <person name="Yoshida Y."/>
            <person name="Ohtoshi R."/>
            <person name="Malay A.D."/>
            <person name="Moran D.A.P."/>
            <person name="Tomita M."/>
            <person name="Numata K."/>
            <person name="Arakawa K."/>
        </authorList>
    </citation>
    <scope>NUCLEOTIDE SEQUENCE</scope>
</reference>
<dbReference type="GO" id="GO:0005737">
    <property type="term" value="C:cytoplasm"/>
    <property type="evidence" value="ECO:0007669"/>
    <property type="project" value="UniProtKB-SubCell"/>
</dbReference>
<dbReference type="GO" id="GO:0006417">
    <property type="term" value="P:regulation of translation"/>
    <property type="evidence" value="ECO:0007669"/>
    <property type="project" value="TreeGrafter"/>
</dbReference>
<organism evidence="5 6">
    <name type="scientific">Trichonephila inaurata madagascariensis</name>
    <dbReference type="NCBI Taxonomy" id="2747483"/>
    <lineage>
        <taxon>Eukaryota</taxon>
        <taxon>Metazoa</taxon>
        <taxon>Ecdysozoa</taxon>
        <taxon>Arthropoda</taxon>
        <taxon>Chelicerata</taxon>
        <taxon>Arachnida</taxon>
        <taxon>Araneae</taxon>
        <taxon>Araneomorphae</taxon>
        <taxon>Entelegynae</taxon>
        <taxon>Araneoidea</taxon>
        <taxon>Nephilidae</taxon>
        <taxon>Trichonephila</taxon>
        <taxon>Trichonephila inaurata</taxon>
    </lineage>
</organism>
<sequence>MFLPLVQRRVITLIEKRCVSELVLANLEWASRQLPRFGFVTFENEDVVDKVCEIHFHEINNKMVECKKAQPKEVECKKAQPKEVMMPSNVARGRGAGRAAYDIVWPLGALTDGNDGMLCVPLTTASRTAGFAAYSYGRGGFPGYPSFSYPFAGMSFSPPHHLCLPLLSSDSTVGLCNLHALQL</sequence>
<dbReference type="AlphaFoldDB" id="A0A8X6XKJ3"/>
<comment type="caution">
    <text evidence="5">The sequence shown here is derived from an EMBL/GenBank/DDBJ whole genome shotgun (WGS) entry which is preliminary data.</text>
</comment>
<keyword evidence="3" id="KW-0677">Repeat</keyword>
<dbReference type="PANTHER" id="PTHR48032:SF18">
    <property type="entry name" value="RRM DOMAIN-CONTAINING PROTEIN"/>
    <property type="match status" value="1"/>
</dbReference>
<evidence type="ECO:0000256" key="1">
    <source>
        <dbReference type="ARBA" id="ARBA00004496"/>
    </source>
</evidence>
<accession>A0A8X6XKJ3</accession>
<comment type="subcellular location">
    <subcellularLocation>
        <location evidence="1">Cytoplasm</location>
    </subcellularLocation>
</comment>
<dbReference type="Proteomes" id="UP000886998">
    <property type="component" value="Unassembled WGS sequence"/>
</dbReference>
<protein>
    <submittedName>
        <fullName evidence="5">RNA-binding protein Musashi homolog Rbp6</fullName>
    </submittedName>
</protein>
<keyword evidence="4" id="KW-0694">RNA-binding</keyword>
<evidence type="ECO:0000313" key="6">
    <source>
        <dbReference type="Proteomes" id="UP000886998"/>
    </source>
</evidence>
<dbReference type="EMBL" id="BMAV01009828">
    <property type="protein sequence ID" value="GFY54342.1"/>
    <property type="molecule type" value="Genomic_DNA"/>
</dbReference>
<evidence type="ECO:0000256" key="3">
    <source>
        <dbReference type="ARBA" id="ARBA00022737"/>
    </source>
</evidence>
<gene>
    <name evidence="5" type="primary">Rbp6</name>
    <name evidence="5" type="ORF">TNIN_122264</name>
</gene>
<dbReference type="SUPFAM" id="SSF54928">
    <property type="entry name" value="RNA-binding domain, RBD"/>
    <property type="match status" value="1"/>
</dbReference>